<sequence>MFKSSLNTLEQFKSVLEQLTVEHFSQPCDVLFNSTIGQHTRHIIELYQCLLNGYEEDEVCYDKRERNKHIEEDLHYAIEQITAIQNTLKRPDKDMMLIQIFGKDQISIKSNYYREVLYNLEHTIHHKALIKIGIKHFCCIDIPSSFGVAPSTIEHKKQCVQ</sequence>
<dbReference type="AlphaFoldDB" id="A0A2S6IFJ6"/>
<dbReference type="PANTHER" id="PTHR39473:SF1">
    <property type="entry name" value="DINB-LIKE DOMAIN-CONTAINING PROTEIN"/>
    <property type="match status" value="1"/>
</dbReference>
<dbReference type="PANTHER" id="PTHR39473">
    <property type="match status" value="1"/>
</dbReference>
<dbReference type="RefSeq" id="WP_104516431.1">
    <property type="nucleotide sequence ID" value="NZ_MQVW01000020.1"/>
</dbReference>
<dbReference type="Proteomes" id="UP000239002">
    <property type="component" value="Unassembled WGS sequence"/>
</dbReference>
<dbReference type="EMBL" id="PTJE01000008">
    <property type="protein sequence ID" value="PPK92992.1"/>
    <property type="molecule type" value="Genomic_DNA"/>
</dbReference>
<dbReference type="SUPFAM" id="SSF109854">
    <property type="entry name" value="DinB/YfiT-like putative metalloenzymes"/>
    <property type="match status" value="1"/>
</dbReference>
<accession>A0A2S6IFJ6</accession>
<reference evidence="1 2" key="1">
    <citation type="submission" date="2018-02" db="EMBL/GenBank/DDBJ databases">
        <title>Genomic Encyclopedia of Archaeal and Bacterial Type Strains, Phase II (KMG-II): from individual species to whole genera.</title>
        <authorList>
            <person name="Goeker M."/>
        </authorList>
    </citation>
    <scope>NUCLEOTIDE SEQUENCE [LARGE SCALE GENOMIC DNA]</scope>
    <source>
        <strain evidence="1 2">DSM 16809</strain>
    </source>
</reference>
<evidence type="ECO:0000313" key="2">
    <source>
        <dbReference type="Proteomes" id="UP000239002"/>
    </source>
</evidence>
<dbReference type="OrthoDB" id="1162179at2"/>
<proteinExistence type="predicted"/>
<evidence type="ECO:0000313" key="1">
    <source>
        <dbReference type="EMBL" id="PPK92992.1"/>
    </source>
</evidence>
<comment type="caution">
    <text evidence="1">The sequence shown here is derived from an EMBL/GenBank/DDBJ whole genome shotgun (WGS) entry which is preliminary data.</text>
</comment>
<gene>
    <name evidence="1" type="ORF">LY01_02697</name>
</gene>
<protein>
    <submittedName>
        <fullName evidence="1">DinB family protein</fullName>
    </submittedName>
</protein>
<dbReference type="InterPro" id="IPR034660">
    <property type="entry name" value="DinB/YfiT-like"/>
</dbReference>
<name>A0A2S6IFJ6_9FLAO</name>
<organism evidence="1 2">
    <name type="scientific">Nonlabens xylanidelens</name>
    <dbReference type="NCBI Taxonomy" id="191564"/>
    <lineage>
        <taxon>Bacteria</taxon>
        <taxon>Pseudomonadati</taxon>
        <taxon>Bacteroidota</taxon>
        <taxon>Flavobacteriia</taxon>
        <taxon>Flavobacteriales</taxon>
        <taxon>Flavobacteriaceae</taxon>
        <taxon>Nonlabens</taxon>
    </lineage>
</organism>
<keyword evidence="2" id="KW-1185">Reference proteome</keyword>